<name>L9XU80_9EURY</name>
<sequence>MTDRSERLTSVGIDVGTTTTHTVVSRLRVETPPGGVASPEIADREIAFRGPVRETPLLDPETIDVEAVAAHVATDLEAAGVDPAAVDTGAVIVTGETARRENAEPLVHRIAADAGRFVAATAGAELEAVLAGRGSGAATRAAERGETVANVDVGGGTTNAAIFEGRSGDGRGRGGELVGETRCLDVGGRLVRFDGHGRVESISPPAWLLADALELPLEVGDEPDDELLAALAAAMADRVVDLLEGPPFDALTRELAIGELPSEPVSLDGVVFSGGVGRLVGSPPSEPFAYGDLGGPLAAALRDHERVRAWSVREPHEDLRATVVGAGTESTTLSGRTISIEPDLFPIRNVPVADAGDLAGREERALREPLESAVARLRELHDLADLDAVALAIADVGPLEYDRLGVLADALTGAVDPLPPSLPVVVVTRQNCAKALGQLLRRRTDRPLAVLDELRPRGGDYLDVGAPIAGHRSVPVVVKTLAF</sequence>
<organism evidence="1 2">
    <name type="scientific">Natronococcus jeotgali DSM 18795</name>
    <dbReference type="NCBI Taxonomy" id="1227498"/>
    <lineage>
        <taxon>Archaea</taxon>
        <taxon>Methanobacteriati</taxon>
        <taxon>Methanobacteriota</taxon>
        <taxon>Stenosarchaea group</taxon>
        <taxon>Halobacteria</taxon>
        <taxon>Halobacteriales</taxon>
        <taxon>Natrialbaceae</taxon>
        <taxon>Natronococcus</taxon>
    </lineage>
</organism>
<dbReference type="RefSeq" id="WP_008421578.1">
    <property type="nucleotide sequence ID" value="NZ_AOIA01000034.1"/>
</dbReference>
<reference evidence="1 2" key="1">
    <citation type="journal article" date="2014" name="PLoS Genet.">
        <title>Phylogenetically driven sequencing of extremely halophilic archaea reveals strategies for static and dynamic osmo-response.</title>
        <authorList>
            <person name="Becker E.A."/>
            <person name="Seitzer P.M."/>
            <person name="Tritt A."/>
            <person name="Larsen D."/>
            <person name="Krusor M."/>
            <person name="Yao A.I."/>
            <person name="Wu D."/>
            <person name="Madern D."/>
            <person name="Eisen J.A."/>
            <person name="Darling A.E."/>
            <person name="Facciotti M.T."/>
        </authorList>
    </citation>
    <scope>NUCLEOTIDE SEQUENCE [LARGE SCALE GENOMIC DNA]</scope>
    <source>
        <strain evidence="1 2">DSM 18795</strain>
    </source>
</reference>
<gene>
    <name evidence="1" type="primary">eutA</name>
    <name evidence="1" type="ORF">C492_06592</name>
</gene>
<dbReference type="InterPro" id="IPR043129">
    <property type="entry name" value="ATPase_NBD"/>
</dbReference>
<dbReference type="Pfam" id="PF06277">
    <property type="entry name" value="EutA"/>
    <property type="match status" value="1"/>
</dbReference>
<dbReference type="STRING" id="1227498.C492_06592"/>
<dbReference type="AlphaFoldDB" id="L9XU80"/>
<protein>
    <submittedName>
        <fullName evidence="1">Reactivating factor for ethanolamine ammonia lyase</fullName>
    </submittedName>
</protein>
<comment type="caution">
    <text evidence="1">The sequence shown here is derived from an EMBL/GenBank/DDBJ whole genome shotgun (WGS) entry which is preliminary data.</text>
</comment>
<dbReference type="InterPro" id="IPR009377">
    <property type="entry name" value="EutA"/>
</dbReference>
<dbReference type="SUPFAM" id="SSF53067">
    <property type="entry name" value="Actin-like ATPase domain"/>
    <property type="match status" value="1"/>
</dbReference>
<accession>L9XU80</accession>
<dbReference type="PATRIC" id="fig|1227498.3.peg.1363"/>
<dbReference type="GO" id="GO:0016829">
    <property type="term" value="F:lyase activity"/>
    <property type="evidence" value="ECO:0007669"/>
    <property type="project" value="UniProtKB-KW"/>
</dbReference>
<dbReference type="OrthoDB" id="163865at2157"/>
<dbReference type="EMBL" id="AOIA01000034">
    <property type="protein sequence ID" value="ELY64168.1"/>
    <property type="molecule type" value="Genomic_DNA"/>
</dbReference>
<evidence type="ECO:0000313" key="2">
    <source>
        <dbReference type="Proteomes" id="UP000011531"/>
    </source>
</evidence>
<keyword evidence="1" id="KW-0456">Lyase</keyword>
<dbReference type="Proteomes" id="UP000011531">
    <property type="component" value="Unassembled WGS sequence"/>
</dbReference>
<keyword evidence="2" id="KW-1185">Reference proteome</keyword>
<proteinExistence type="predicted"/>
<dbReference type="PIRSF" id="PIRSF012293">
    <property type="entry name" value="EutA"/>
    <property type="match status" value="1"/>
</dbReference>
<evidence type="ECO:0000313" key="1">
    <source>
        <dbReference type="EMBL" id="ELY64168.1"/>
    </source>
</evidence>